<evidence type="ECO:0000313" key="6">
    <source>
        <dbReference type="Proteomes" id="UP000732105"/>
    </source>
</evidence>
<evidence type="ECO:0000259" key="4">
    <source>
        <dbReference type="Pfam" id="PF07715"/>
    </source>
</evidence>
<dbReference type="Gene3D" id="2.170.130.10">
    <property type="entry name" value="TonB-dependent receptor, plug domain"/>
    <property type="match status" value="1"/>
</dbReference>
<name>A0ABX1X151_9BACT</name>
<reference evidence="5 6" key="1">
    <citation type="submission" date="2018-12" db="EMBL/GenBank/DDBJ databases">
        <title>Marinifilum JC070 sp. nov., a marine bacterium isolated from Yongle Blue Hole in the South China Sea.</title>
        <authorList>
            <person name="Fu T."/>
        </authorList>
    </citation>
    <scope>NUCLEOTIDE SEQUENCE [LARGE SCALE GENOMIC DNA]</scope>
    <source>
        <strain evidence="5 6">JC070</strain>
    </source>
</reference>
<dbReference type="Gene3D" id="2.40.170.20">
    <property type="entry name" value="TonB-dependent receptor, beta-barrel domain"/>
    <property type="match status" value="1"/>
</dbReference>
<comment type="caution">
    <text evidence="5">The sequence shown here is derived from an EMBL/GenBank/DDBJ whole genome shotgun (WGS) entry which is preliminary data.</text>
</comment>
<organism evidence="5 6">
    <name type="scientific">Marinifilum caeruleilacunae</name>
    <dbReference type="NCBI Taxonomy" id="2499076"/>
    <lineage>
        <taxon>Bacteria</taxon>
        <taxon>Pseudomonadati</taxon>
        <taxon>Bacteroidota</taxon>
        <taxon>Bacteroidia</taxon>
        <taxon>Marinilabiliales</taxon>
        <taxon>Marinifilaceae</taxon>
    </lineage>
</organism>
<dbReference type="SUPFAM" id="SSF56935">
    <property type="entry name" value="Porins"/>
    <property type="match status" value="1"/>
</dbReference>
<comment type="subcellular location">
    <subcellularLocation>
        <location evidence="1">Cell outer membrane</location>
    </subcellularLocation>
</comment>
<sequence length="858" mass="99131">MKRFALFILFILLHFLSFSQDKGLDLNFKNTALSEVLIFLEKEYDIKFSYKNQIIENLSVYMIQKVHSKEEVFKKIEGDLPIIFTKINERYFIIKRKVDAKNLKSISGFVMAKSSGEKLVGAEVMSLEKRVGILTNQEAYFRLDNIPINDTILIRYLGYAPQLIAARSFSLQDTIQMIEEIVGLNEVIVRDYLTSGLDRNDNGSFKINPNRLGLLPGLTEPDLFESLQMLPGIQSPDESASGLHIRGGTPDQNLVLWDGINIFQSGHLFGAISALNPYVTKDVQVFKSGVSARYGNRISGVIDFNSGEKVPTKTEGGLGFNMTHADAYLKTPLANKNIGLILSFRRSYTDAFNTFTNKRLSKKTFQATRKLNIENNLGYDPLISNNSYYYIDYNIKTIAKLSSKDQLTMNYLLIQNELDYVTNDIVIKDATKDDLKIKNNGFHISWKRNWTNRFSHSLKFSNSLYDLNYRGTYSYENELLTIKLKENQINDLSAEFQSNYKISQTKSLVLGYQFGYNNTSFGIDVEELFNQEDSYRISDDYKDVNHAVYLEYQMKSKAYYLNAGVRMNRFAKSKETFLEPRLNIEYSLHKNLRMRLSGGIKNQPISQIVEYETSDFGLENQLWILADGESYPFLRSKQVSWGLIWKKNNWQIDIESYYKRIKGLTSLTRGFTNDVADFSYGKNTSIGLEILVKKRIKNFRTWVSYTLAKSDFRFSNLEEANRFSGNYDVRHNLVLANSYKYKNIELSLGWRFHSGKPYTHLELDQSDNETNIVYEKVNGSRLPVYHRLDLSATYKLQLSKTSKSNMKLGFSILNLYDRKNIVNRYYYLLSGGENGEVLIRNDRRALGITPNVIFRYHF</sequence>
<evidence type="ECO:0000256" key="2">
    <source>
        <dbReference type="ARBA" id="ARBA00023136"/>
    </source>
</evidence>
<dbReference type="InterPro" id="IPR036942">
    <property type="entry name" value="Beta-barrel_TonB_sf"/>
</dbReference>
<dbReference type="Proteomes" id="UP000732105">
    <property type="component" value="Unassembled WGS sequence"/>
</dbReference>
<dbReference type="Pfam" id="PF07715">
    <property type="entry name" value="Plug"/>
    <property type="match status" value="1"/>
</dbReference>
<dbReference type="Pfam" id="PF13715">
    <property type="entry name" value="CarbopepD_reg_2"/>
    <property type="match status" value="1"/>
</dbReference>
<gene>
    <name evidence="5" type="ORF">ELS83_20035</name>
</gene>
<keyword evidence="6" id="KW-1185">Reference proteome</keyword>
<dbReference type="EMBL" id="RZNH01000052">
    <property type="protein sequence ID" value="NOU62095.1"/>
    <property type="molecule type" value="Genomic_DNA"/>
</dbReference>
<feature type="domain" description="TonB-dependent receptor plug" evidence="4">
    <location>
        <begin position="222"/>
        <end position="300"/>
    </location>
</feature>
<dbReference type="Gene3D" id="3.55.50.30">
    <property type="match status" value="1"/>
</dbReference>
<evidence type="ECO:0000256" key="3">
    <source>
        <dbReference type="ARBA" id="ARBA00023237"/>
    </source>
</evidence>
<dbReference type="InterPro" id="IPR037066">
    <property type="entry name" value="Plug_dom_sf"/>
</dbReference>
<keyword evidence="3" id="KW-0998">Cell outer membrane</keyword>
<evidence type="ECO:0000256" key="1">
    <source>
        <dbReference type="ARBA" id="ARBA00004442"/>
    </source>
</evidence>
<proteinExistence type="predicted"/>
<dbReference type="SUPFAM" id="SSF49464">
    <property type="entry name" value="Carboxypeptidase regulatory domain-like"/>
    <property type="match status" value="1"/>
</dbReference>
<evidence type="ECO:0000313" key="5">
    <source>
        <dbReference type="EMBL" id="NOU62095.1"/>
    </source>
</evidence>
<accession>A0ABX1X151</accession>
<dbReference type="InterPro" id="IPR008969">
    <property type="entry name" value="CarboxyPept-like_regulatory"/>
</dbReference>
<protein>
    <recommendedName>
        <fullName evidence="4">TonB-dependent receptor plug domain-containing protein</fullName>
    </recommendedName>
</protein>
<dbReference type="InterPro" id="IPR012910">
    <property type="entry name" value="Plug_dom"/>
</dbReference>
<keyword evidence="2" id="KW-0472">Membrane</keyword>